<accession>A0A7S9KNV9</accession>
<dbReference type="AlphaFoldDB" id="A0A7S9KNV9"/>
<organism evidence="1 2">
    <name type="scientific">Epichloe festucae (strain Fl1)</name>
    <dbReference type="NCBI Taxonomy" id="877507"/>
    <lineage>
        <taxon>Eukaryota</taxon>
        <taxon>Fungi</taxon>
        <taxon>Dikarya</taxon>
        <taxon>Ascomycota</taxon>
        <taxon>Pezizomycotina</taxon>
        <taxon>Sordariomycetes</taxon>
        <taxon>Hypocreomycetidae</taxon>
        <taxon>Hypocreales</taxon>
        <taxon>Clavicipitaceae</taxon>
        <taxon>Epichloe</taxon>
    </lineage>
</organism>
<dbReference type="EMBL" id="CP031386">
    <property type="protein sequence ID" value="QPG96242.1"/>
    <property type="molecule type" value="Genomic_DNA"/>
</dbReference>
<dbReference type="Proteomes" id="UP000594364">
    <property type="component" value="Chromosome 2"/>
</dbReference>
<gene>
    <name evidence="1" type="ORF">C2857_003630</name>
</gene>
<evidence type="ECO:0000313" key="2">
    <source>
        <dbReference type="Proteomes" id="UP000594364"/>
    </source>
</evidence>
<sequence>MATNETAEDRYVNAGGHTFCVPAAWSAVRHSLGPPHASMGGCVAQMVAINTPNQAADPTWLLGMAAWHRIANSRPNRSEHVGAKNAHAQATSFVNFMDPRQAREASYDRFREL</sequence>
<protein>
    <submittedName>
        <fullName evidence="1">Uncharacterized protein</fullName>
    </submittedName>
</protein>
<name>A0A7S9KNV9_EPIFF</name>
<keyword evidence="2" id="KW-1185">Reference proteome</keyword>
<proteinExistence type="predicted"/>
<dbReference type="OrthoDB" id="8119704at2759"/>
<reference evidence="1 2" key="1">
    <citation type="journal article" date="2018" name="PLoS Genet.">
        <title>Repeat elements organise 3D genome structure and mediate transcription in the filamentous fungus Epichloe festucae.</title>
        <authorList>
            <person name="Winter D.J."/>
            <person name="Ganley A.R.D."/>
            <person name="Young C.A."/>
            <person name="Liachko I."/>
            <person name="Schardl C.L."/>
            <person name="Dupont P.Y."/>
            <person name="Berry D."/>
            <person name="Ram A."/>
            <person name="Scott B."/>
            <person name="Cox M.P."/>
        </authorList>
    </citation>
    <scope>NUCLEOTIDE SEQUENCE [LARGE SCALE GENOMIC DNA]</scope>
    <source>
        <strain evidence="1 2">Fl1</strain>
    </source>
</reference>
<evidence type="ECO:0000313" key="1">
    <source>
        <dbReference type="EMBL" id="QPG96242.1"/>
    </source>
</evidence>